<dbReference type="Gene3D" id="3.40.50.300">
    <property type="entry name" value="P-loop containing nucleotide triphosphate hydrolases"/>
    <property type="match status" value="1"/>
</dbReference>
<name>A0A5C4T460_9BACL</name>
<proteinExistence type="predicted"/>
<comment type="caution">
    <text evidence="1">The sequence shown here is derived from an EMBL/GenBank/DDBJ whole genome shotgun (WGS) entry which is preliminary data.</text>
</comment>
<dbReference type="EMBL" id="VDCQ01000037">
    <property type="protein sequence ID" value="TNJ63872.1"/>
    <property type="molecule type" value="Genomic_DNA"/>
</dbReference>
<protein>
    <submittedName>
        <fullName evidence="1">Tunicamycin resistance protein</fullName>
    </submittedName>
</protein>
<evidence type="ECO:0000313" key="2">
    <source>
        <dbReference type="Proteomes" id="UP000307943"/>
    </source>
</evidence>
<dbReference type="OrthoDB" id="9799092at2"/>
<dbReference type="Proteomes" id="UP000307943">
    <property type="component" value="Unassembled WGS sequence"/>
</dbReference>
<organism evidence="1 2">
    <name type="scientific">Paenibacillus hemerocallicola</name>
    <dbReference type="NCBI Taxonomy" id="1172614"/>
    <lineage>
        <taxon>Bacteria</taxon>
        <taxon>Bacillati</taxon>
        <taxon>Bacillota</taxon>
        <taxon>Bacilli</taxon>
        <taxon>Bacillales</taxon>
        <taxon>Paenibacillaceae</taxon>
        <taxon>Paenibacillus</taxon>
    </lineage>
</organism>
<sequence length="198" mass="22799">MIIWINGAFGSGKTQAAYELHGRIADSYVYDPERIGFFLNKNIPKQIRKYDFQDYPLWRQINYSLLKQIAAEYNGVIIVPMTVVIPRVFDEIVGRLRDDGLPVRHFVLWASRETLLKRLKSRGDFKNSWGAQHIDRCMEGLSDAAFLPRLDTDTLSVEQVAEQIAQMCGLELAPDNSGKLAKKIKRVVTQLKHIRYFI</sequence>
<dbReference type="SUPFAM" id="SSF52540">
    <property type="entry name" value="P-loop containing nucleoside triphosphate hydrolases"/>
    <property type="match status" value="1"/>
</dbReference>
<evidence type="ECO:0000313" key="1">
    <source>
        <dbReference type="EMBL" id="TNJ63872.1"/>
    </source>
</evidence>
<dbReference type="InterPro" id="IPR027417">
    <property type="entry name" value="P-loop_NTPase"/>
</dbReference>
<dbReference type="Pfam" id="PF13671">
    <property type="entry name" value="AAA_33"/>
    <property type="match status" value="1"/>
</dbReference>
<keyword evidence="2" id="KW-1185">Reference proteome</keyword>
<reference evidence="1 2" key="1">
    <citation type="submission" date="2019-05" db="EMBL/GenBank/DDBJ databases">
        <title>We sequenced the genome of Paenibacillus hemerocallicola KCTC 33185 for further insight into its adaptation and study the phylogeny of Paenibacillus.</title>
        <authorList>
            <person name="Narsing Rao M.P."/>
        </authorList>
    </citation>
    <scope>NUCLEOTIDE SEQUENCE [LARGE SCALE GENOMIC DNA]</scope>
    <source>
        <strain evidence="1 2">KCTC 33185</strain>
    </source>
</reference>
<gene>
    <name evidence="1" type="ORF">FE784_23665</name>
</gene>
<accession>A0A5C4T460</accession>
<dbReference type="RefSeq" id="WP_139604729.1">
    <property type="nucleotide sequence ID" value="NZ_VDCQ01000037.1"/>
</dbReference>
<dbReference type="AlphaFoldDB" id="A0A5C4T460"/>